<dbReference type="SUPFAM" id="SSF103473">
    <property type="entry name" value="MFS general substrate transporter"/>
    <property type="match status" value="1"/>
</dbReference>
<keyword evidence="2" id="KW-0813">Transport</keyword>
<dbReference type="Proteomes" id="UP000829542">
    <property type="component" value="Chromosome"/>
</dbReference>
<feature type="transmembrane region" description="Helical" evidence="7">
    <location>
        <begin position="60"/>
        <end position="78"/>
    </location>
</feature>
<name>A0ABY3X328_9GAMM</name>
<proteinExistence type="predicted"/>
<feature type="transmembrane region" description="Helical" evidence="7">
    <location>
        <begin position="227"/>
        <end position="246"/>
    </location>
</feature>
<keyword evidence="6 7" id="KW-0472">Membrane</keyword>
<evidence type="ECO:0000313" key="9">
    <source>
        <dbReference type="Proteomes" id="UP000829542"/>
    </source>
</evidence>
<accession>A0ABY3X328</accession>
<gene>
    <name evidence="8" type="primary">lplT</name>
    <name evidence="8" type="ORF">MMG00_09310</name>
</gene>
<evidence type="ECO:0000256" key="4">
    <source>
        <dbReference type="ARBA" id="ARBA00022692"/>
    </source>
</evidence>
<evidence type="ECO:0000256" key="1">
    <source>
        <dbReference type="ARBA" id="ARBA00004651"/>
    </source>
</evidence>
<feature type="transmembrane region" description="Helical" evidence="7">
    <location>
        <begin position="290"/>
        <end position="307"/>
    </location>
</feature>
<dbReference type="PANTHER" id="PTHR43266">
    <property type="entry name" value="MACROLIDE-EFFLUX PROTEIN"/>
    <property type="match status" value="1"/>
</dbReference>
<evidence type="ECO:0000256" key="6">
    <source>
        <dbReference type="ARBA" id="ARBA00023136"/>
    </source>
</evidence>
<keyword evidence="3" id="KW-1003">Cell membrane</keyword>
<evidence type="ECO:0000256" key="2">
    <source>
        <dbReference type="ARBA" id="ARBA00022448"/>
    </source>
</evidence>
<feature type="transmembrane region" description="Helical" evidence="7">
    <location>
        <begin position="30"/>
        <end position="48"/>
    </location>
</feature>
<feature type="transmembrane region" description="Helical" evidence="7">
    <location>
        <begin position="379"/>
        <end position="401"/>
    </location>
</feature>
<reference evidence="8 9" key="1">
    <citation type="submission" date="2022-03" db="EMBL/GenBank/DDBJ databases">
        <title>Ignatzschineria rhizosphaerae HR5S32.</title>
        <authorList>
            <person name="Sun J.Q."/>
            <person name="Feng J.Y."/>
        </authorList>
    </citation>
    <scope>NUCLEOTIDE SEQUENCE [LARGE SCALE GENOMIC DNA]</scope>
    <source>
        <strain evidence="8 9">HR5S32</strain>
    </source>
</reference>
<dbReference type="NCBIfam" id="NF008397">
    <property type="entry name" value="PRK11195.1"/>
    <property type="match status" value="1"/>
</dbReference>
<comment type="subcellular location">
    <subcellularLocation>
        <location evidence="1">Cell membrane</location>
        <topology evidence="1">Multi-pass membrane protein</topology>
    </subcellularLocation>
</comment>
<dbReference type="CDD" id="cd06173">
    <property type="entry name" value="MFS_MefA_like"/>
    <property type="match status" value="1"/>
</dbReference>
<feature type="transmembrane region" description="Helical" evidence="7">
    <location>
        <begin position="172"/>
        <end position="192"/>
    </location>
</feature>
<dbReference type="RefSeq" id="WP_242147655.1">
    <property type="nucleotide sequence ID" value="NZ_CP093379.1"/>
</dbReference>
<dbReference type="PANTHER" id="PTHR43266:SF2">
    <property type="entry name" value="MAJOR FACILITATOR SUPERFAMILY (MFS) PROFILE DOMAIN-CONTAINING PROTEIN"/>
    <property type="match status" value="1"/>
</dbReference>
<dbReference type="Gene3D" id="1.20.1250.20">
    <property type="entry name" value="MFS general substrate transporter like domains"/>
    <property type="match status" value="1"/>
</dbReference>
<keyword evidence="5 7" id="KW-1133">Transmembrane helix</keyword>
<feature type="transmembrane region" description="Helical" evidence="7">
    <location>
        <begin position="313"/>
        <end position="336"/>
    </location>
</feature>
<evidence type="ECO:0000313" key="8">
    <source>
        <dbReference type="EMBL" id="UNM95422.1"/>
    </source>
</evidence>
<feature type="transmembrane region" description="Helical" evidence="7">
    <location>
        <begin position="98"/>
        <end position="125"/>
    </location>
</feature>
<feature type="transmembrane region" description="Helical" evidence="7">
    <location>
        <begin position="266"/>
        <end position="283"/>
    </location>
</feature>
<evidence type="ECO:0000256" key="7">
    <source>
        <dbReference type="SAM" id="Phobius"/>
    </source>
</evidence>
<organism evidence="8 9">
    <name type="scientific">Ignatzschineria rhizosphaerae</name>
    <dbReference type="NCBI Taxonomy" id="2923279"/>
    <lineage>
        <taxon>Bacteria</taxon>
        <taxon>Pseudomonadati</taxon>
        <taxon>Pseudomonadota</taxon>
        <taxon>Gammaproteobacteria</taxon>
        <taxon>Cardiobacteriales</taxon>
        <taxon>Ignatzschineriaceae</taxon>
        <taxon>Ignatzschineria</taxon>
    </lineage>
</organism>
<dbReference type="InterPro" id="IPR011701">
    <property type="entry name" value="MFS"/>
</dbReference>
<evidence type="ECO:0000256" key="3">
    <source>
        <dbReference type="ARBA" id="ARBA00022475"/>
    </source>
</evidence>
<keyword evidence="9" id="KW-1185">Reference proteome</keyword>
<feature type="transmembrane region" description="Helical" evidence="7">
    <location>
        <begin position="348"/>
        <end position="373"/>
    </location>
</feature>
<dbReference type="Pfam" id="PF07690">
    <property type="entry name" value="MFS_1"/>
    <property type="match status" value="1"/>
</dbReference>
<keyword evidence="4 7" id="KW-0812">Transmembrane</keyword>
<dbReference type="EMBL" id="CP093379">
    <property type="protein sequence ID" value="UNM95422.1"/>
    <property type="molecule type" value="Genomic_DNA"/>
</dbReference>
<protein>
    <submittedName>
        <fullName evidence="8">Lysophospholipid transporter LplT</fullName>
    </submittedName>
</protein>
<sequence>MNKNVPKSPIPVTKTNKKLFNRGITTVLKAQFFSAFAVNVLFFAFMEIIHRENFGKEATYILQGTYVLFYIFLAPLVGHLADNLSKGYVLFIGNSIKIIGLALLFAGVNPFICYAIVGLGASVYSPAKFGILSELVSNKLLIKANGLIEAATIIAILLGSAIGGIVAEINVFYAITLAFASFLIALIFNLFIPKIPPKHQDKLNLGIILKKFTIVLRRLLTDKKARFAIFGTSLFWGAMIVLKLLINDWVREVLGEGIEKVSQLTLIVGIGIILGSVLAAITITQRNIQLSLWAGIGMSISIILFIIQDNLCFAYIPLLFIGIFGGIFLVPLNALLQERGNKFKNTGTAIAIQYLFEHCFIALVIIIFGALSAFTSIHITYLMTIFAGLFFILILTLFVYIHTQKLFIK</sequence>
<feature type="transmembrane region" description="Helical" evidence="7">
    <location>
        <begin position="146"/>
        <end position="166"/>
    </location>
</feature>
<evidence type="ECO:0000256" key="5">
    <source>
        <dbReference type="ARBA" id="ARBA00022989"/>
    </source>
</evidence>
<dbReference type="InterPro" id="IPR036259">
    <property type="entry name" value="MFS_trans_sf"/>
</dbReference>